<evidence type="ECO:0000313" key="3">
    <source>
        <dbReference type="Proteomes" id="UP000054893"/>
    </source>
</evidence>
<dbReference type="OrthoDB" id="3216107at2"/>
<dbReference type="InterPro" id="IPR053144">
    <property type="entry name" value="Acetyltransferase_Butenolide"/>
</dbReference>
<dbReference type="InterPro" id="IPR016181">
    <property type="entry name" value="Acyl_CoA_acyltransferase"/>
</dbReference>
<organism evidence="2 3">
    <name type="scientific">Caballeronia sordidicola</name>
    <name type="common">Burkholderia sordidicola</name>
    <dbReference type="NCBI Taxonomy" id="196367"/>
    <lineage>
        <taxon>Bacteria</taxon>
        <taxon>Pseudomonadati</taxon>
        <taxon>Pseudomonadota</taxon>
        <taxon>Betaproteobacteria</taxon>
        <taxon>Burkholderiales</taxon>
        <taxon>Burkholderiaceae</taxon>
        <taxon>Caballeronia</taxon>
    </lineage>
</organism>
<name>A0A158FNB9_CABSO</name>
<dbReference type="SUPFAM" id="SSF55729">
    <property type="entry name" value="Acyl-CoA N-acyltransferases (Nat)"/>
    <property type="match status" value="1"/>
</dbReference>
<feature type="domain" description="N-acetyltransferase" evidence="1">
    <location>
        <begin position="11"/>
        <end position="142"/>
    </location>
</feature>
<dbReference type="EMBL" id="FCOC02000003">
    <property type="protein sequence ID" value="SAL21358.1"/>
    <property type="molecule type" value="Genomic_DNA"/>
</dbReference>
<gene>
    <name evidence="2" type="ORF">AWB64_01571</name>
</gene>
<proteinExistence type="predicted"/>
<dbReference type="AlphaFoldDB" id="A0A158FNB9"/>
<dbReference type="PANTHER" id="PTHR43233:SF1">
    <property type="entry name" value="FAMILY N-ACETYLTRANSFERASE, PUTATIVE (AFU_ORTHOLOGUE AFUA_6G03350)-RELATED"/>
    <property type="match status" value="1"/>
</dbReference>
<dbReference type="Proteomes" id="UP000054893">
    <property type="component" value="Unassembled WGS sequence"/>
</dbReference>
<dbReference type="Gene3D" id="3.40.630.30">
    <property type="match status" value="1"/>
</dbReference>
<dbReference type="GO" id="GO:0016747">
    <property type="term" value="F:acyltransferase activity, transferring groups other than amino-acyl groups"/>
    <property type="evidence" value="ECO:0007669"/>
    <property type="project" value="InterPro"/>
</dbReference>
<sequence length="143" mass="16116">MAIEWLRDDYRVTTDIAEFDFDVVHRYLSEVAYWSPGISREKVERAARHSLAFGLFHRGVQIGYARAITDTVSFAYLADVFVLPEHQGNGLGVWLVRCVLTHPDLQGLRKMMLTTSSAHTLYARFGFAAPAEPAKLMEKRAAG</sequence>
<accession>A0A158FNB9</accession>
<dbReference type="Pfam" id="PF00583">
    <property type="entry name" value="Acetyltransf_1"/>
    <property type="match status" value="1"/>
</dbReference>
<dbReference type="PROSITE" id="PS51186">
    <property type="entry name" value="GNAT"/>
    <property type="match status" value="1"/>
</dbReference>
<protein>
    <submittedName>
        <fullName evidence="2">N-acetyltransferase GCN5</fullName>
    </submittedName>
</protein>
<reference evidence="2 3" key="1">
    <citation type="submission" date="2016-01" db="EMBL/GenBank/DDBJ databases">
        <authorList>
            <person name="Oliw E.H."/>
        </authorList>
    </citation>
    <scope>NUCLEOTIDE SEQUENCE [LARGE SCALE GENOMIC DNA]</scope>
    <source>
        <strain evidence="2">LMG 22029</strain>
    </source>
</reference>
<dbReference type="CDD" id="cd04301">
    <property type="entry name" value="NAT_SF"/>
    <property type="match status" value="1"/>
</dbReference>
<dbReference type="InterPro" id="IPR000182">
    <property type="entry name" value="GNAT_dom"/>
</dbReference>
<keyword evidence="2" id="KW-0808">Transferase</keyword>
<evidence type="ECO:0000313" key="2">
    <source>
        <dbReference type="EMBL" id="SAL21358.1"/>
    </source>
</evidence>
<dbReference type="RefSeq" id="WP_060818109.1">
    <property type="nucleotide sequence ID" value="NZ_FCOC02000003.1"/>
</dbReference>
<evidence type="ECO:0000259" key="1">
    <source>
        <dbReference type="PROSITE" id="PS51186"/>
    </source>
</evidence>
<dbReference type="PANTHER" id="PTHR43233">
    <property type="entry name" value="FAMILY N-ACETYLTRANSFERASE, PUTATIVE (AFU_ORTHOLOGUE AFUA_6G03350)-RELATED"/>
    <property type="match status" value="1"/>
</dbReference>